<organism evidence="1 2">
    <name type="scientific">Nocardia vinacea</name>
    <dbReference type="NCBI Taxonomy" id="96468"/>
    <lineage>
        <taxon>Bacteria</taxon>
        <taxon>Bacillati</taxon>
        <taxon>Actinomycetota</taxon>
        <taxon>Actinomycetes</taxon>
        <taxon>Mycobacteriales</taxon>
        <taxon>Nocardiaceae</taxon>
        <taxon>Nocardia</taxon>
    </lineage>
</organism>
<reference evidence="1" key="1">
    <citation type="submission" date="2022-10" db="EMBL/GenBank/DDBJ databases">
        <title>The complete genomes of actinobacterial strains from the NBC collection.</title>
        <authorList>
            <person name="Joergensen T.S."/>
            <person name="Alvarez Arevalo M."/>
            <person name="Sterndorff E.B."/>
            <person name="Faurdal D."/>
            <person name="Vuksanovic O."/>
            <person name="Mourched A.-S."/>
            <person name="Charusanti P."/>
            <person name="Shaw S."/>
            <person name="Blin K."/>
            <person name="Weber T."/>
        </authorList>
    </citation>
    <scope>NUCLEOTIDE SEQUENCE</scope>
    <source>
        <strain evidence="1">NBC_01482</strain>
    </source>
</reference>
<name>A0ABZ1YRV1_9NOCA</name>
<dbReference type="Proteomes" id="UP001432062">
    <property type="component" value="Chromosome"/>
</dbReference>
<evidence type="ECO:0000313" key="1">
    <source>
        <dbReference type="EMBL" id="WUV45010.1"/>
    </source>
</evidence>
<accession>A0ABZ1YRV1</accession>
<sequence>MNRNRMRTTEIPGKVAIWQLVDRAARILRVQLTGEAFIAYRLPSLTKLPDAQPGTIMFDPYPDLVDARELLPQHENLWNAVREDYWIALLTMAELPSPGIGG</sequence>
<evidence type="ECO:0000313" key="2">
    <source>
        <dbReference type="Proteomes" id="UP001432062"/>
    </source>
</evidence>
<protein>
    <submittedName>
        <fullName evidence="1">Uncharacterized protein</fullName>
    </submittedName>
</protein>
<gene>
    <name evidence="1" type="ORF">OG563_38750</name>
</gene>
<dbReference type="EMBL" id="CP109441">
    <property type="protein sequence ID" value="WUV45010.1"/>
    <property type="molecule type" value="Genomic_DNA"/>
</dbReference>
<keyword evidence="2" id="KW-1185">Reference proteome</keyword>
<dbReference type="RefSeq" id="WP_329408292.1">
    <property type="nucleotide sequence ID" value="NZ_CP109441.1"/>
</dbReference>
<proteinExistence type="predicted"/>